<sequence>MDVLQQLTSEEMDLLRSSLRIIAENSTEVGCNTYEMIFEQSPYVKELFHFTKSDDEAYRQKQTAQLAQKYMQVLITYAEGIEDPSMLGPVSTKLIDIHRRIDDVQMAAHWGVFTECTLHNIRKVLERVGKEIIMIGKSIAAIEL</sequence>
<dbReference type="OrthoDB" id="436496at2759"/>
<dbReference type="CDD" id="cd01040">
    <property type="entry name" value="Mb-like"/>
    <property type="match status" value="1"/>
</dbReference>
<reference evidence="3 4" key="1">
    <citation type="submission" date="2014-10" db="EMBL/GenBank/DDBJ databases">
        <title>Draft genome of the hookworm Ancylostoma caninum.</title>
        <authorList>
            <person name="Mitreva M."/>
        </authorList>
    </citation>
    <scope>NUCLEOTIDE SEQUENCE [LARGE SCALE GENOMIC DNA]</scope>
    <source>
        <strain evidence="3 4">Baltimore</strain>
    </source>
</reference>
<dbReference type="Pfam" id="PF00042">
    <property type="entry name" value="Globin"/>
    <property type="match status" value="1"/>
</dbReference>
<dbReference type="InterPro" id="IPR009050">
    <property type="entry name" value="Globin-like_sf"/>
</dbReference>
<dbReference type="AlphaFoldDB" id="A0A368GPR8"/>
<dbReference type="SUPFAM" id="SSF46458">
    <property type="entry name" value="Globin-like"/>
    <property type="match status" value="1"/>
</dbReference>
<evidence type="ECO:0000256" key="1">
    <source>
        <dbReference type="RuleBase" id="RU000356"/>
    </source>
</evidence>
<name>A0A368GPR8_ANCCA</name>
<dbReference type="GO" id="GO:0019825">
    <property type="term" value="F:oxygen binding"/>
    <property type="evidence" value="ECO:0007669"/>
    <property type="project" value="InterPro"/>
</dbReference>
<keyword evidence="4" id="KW-1185">Reference proteome</keyword>
<protein>
    <submittedName>
        <fullName evidence="3">Globin</fullName>
    </submittedName>
</protein>
<organism evidence="3 4">
    <name type="scientific">Ancylostoma caninum</name>
    <name type="common">Dog hookworm</name>
    <dbReference type="NCBI Taxonomy" id="29170"/>
    <lineage>
        <taxon>Eukaryota</taxon>
        <taxon>Metazoa</taxon>
        <taxon>Ecdysozoa</taxon>
        <taxon>Nematoda</taxon>
        <taxon>Chromadorea</taxon>
        <taxon>Rhabditida</taxon>
        <taxon>Rhabditina</taxon>
        <taxon>Rhabditomorpha</taxon>
        <taxon>Strongyloidea</taxon>
        <taxon>Ancylostomatidae</taxon>
        <taxon>Ancylostomatinae</taxon>
        <taxon>Ancylostoma</taxon>
    </lineage>
</organism>
<gene>
    <name evidence="3" type="ORF">ANCCAN_07650</name>
</gene>
<dbReference type="InterPro" id="IPR044399">
    <property type="entry name" value="Mb-like_M"/>
</dbReference>
<keyword evidence="1" id="KW-0479">Metal-binding</keyword>
<evidence type="ECO:0000313" key="3">
    <source>
        <dbReference type="EMBL" id="RCN46356.1"/>
    </source>
</evidence>
<feature type="domain" description="Globin" evidence="2">
    <location>
        <begin position="33"/>
        <end position="125"/>
    </location>
</feature>
<evidence type="ECO:0000313" key="4">
    <source>
        <dbReference type="Proteomes" id="UP000252519"/>
    </source>
</evidence>
<dbReference type="Proteomes" id="UP000252519">
    <property type="component" value="Unassembled WGS sequence"/>
</dbReference>
<keyword evidence="1" id="KW-0813">Transport</keyword>
<comment type="caution">
    <text evidence="3">The sequence shown here is derived from an EMBL/GenBank/DDBJ whole genome shotgun (WGS) entry which is preliminary data.</text>
</comment>
<accession>A0A368GPR8</accession>
<comment type="similarity">
    <text evidence="1">Belongs to the globin family.</text>
</comment>
<dbReference type="GO" id="GO:0005344">
    <property type="term" value="F:oxygen carrier activity"/>
    <property type="evidence" value="ECO:0007669"/>
    <property type="project" value="UniProtKB-KW"/>
</dbReference>
<dbReference type="InterPro" id="IPR000971">
    <property type="entry name" value="Globin"/>
</dbReference>
<keyword evidence="1" id="KW-0349">Heme</keyword>
<keyword evidence="1" id="KW-0408">Iron</keyword>
<keyword evidence="1" id="KW-0561">Oxygen transport</keyword>
<evidence type="ECO:0000259" key="2">
    <source>
        <dbReference type="Pfam" id="PF00042"/>
    </source>
</evidence>
<dbReference type="InterPro" id="IPR012292">
    <property type="entry name" value="Globin/Proto"/>
</dbReference>
<dbReference type="STRING" id="29170.A0A368GPR8"/>
<dbReference type="EMBL" id="JOJR01000081">
    <property type="protein sequence ID" value="RCN46356.1"/>
    <property type="molecule type" value="Genomic_DNA"/>
</dbReference>
<dbReference type="GO" id="GO:0020037">
    <property type="term" value="F:heme binding"/>
    <property type="evidence" value="ECO:0007669"/>
    <property type="project" value="InterPro"/>
</dbReference>
<dbReference type="Gene3D" id="1.10.490.10">
    <property type="entry name" value="Globins"/>
    <property type="match status" value="1"/>
</dbReference>
<proteinExistence type="inferred from homology"/>